<evidence type="ECO:0000256" key="3">
    <source>
        <dbReference type="ARBA" id="ARBA00023014"/>
    </source>
</evidence>
<dbReference type="Pfam" id="PF13510">
    <property type="entry name" value="Fer2_4"/>
    <property type="match status" value="1"/>
</dbReference>
<evidence type="ECO:0000256" key="2">
    <source>
        <dbReference type="ARBA" id="ARBA00023004"/>
    </source>
</evidence>
<comment type="caution">
    <text evidence="6">The sequence shown here is derived from an EMBL/GenBank/DDBJ whole genome shotgun (WGS) entry which is preliminary data.</text>
</comment>
<dbReference type="InterPro" id="IPR036010">
    <property type="entry name" value="2Fe-2S_ferredoxin-like_sf"/>
</dbReference>
<dbReference type="SUPFAM" id="SSF54292">
    <property type="entry name" value="2Fe-2S ferredoxin-like"/>
    <property type="match status" value="1"/>
</dbReference>
<organism evidence="6">
    <name type="scientific">candidate division WOR-3 bacterium</name>
    <dbReference type="NCBI Taxonomy" id="2052148"/>
    <lineage>
        <taxon>Bacteria</taxon>
        <taxon>Bacteria division WOR-3</taxon>
    </lineage>
</organism>
<protein>
    <submittedName>
        <fullName evidence="6">2Fe-2S iron-sulfur cluster binding domain-containing protein</fullName>
    </submittedName>
</protein>
<dbReference type="InterPro" id="IPR017900">
    <property type="entry name" value="4Fe4S_Fe_S_CS"/>
</dbReference>
<keyword evidence="1" id="KW-0479">Metal-binding</keyword>
<feature type="domain" description="4Fe-4S ferredoxin-type" evidence="5">
    <location>
        <begin position="126"/>
        <end position="157"/>
    </location>
</feature>
<evidence type="ECO:0000256" key="1">
    <source>
        <dbReference type="ARBA" id="ARBA00022723"/>
    </source>
</evidence>
<proteinExistence type="predicted"/>
<dbReference type="PROSITE" id="PS00197">
    <property type="entry name" value="2FE2S_FER_1"/>
    <property type="match status" value="1"/>
</dbReference>
<accession>A0A7C4X9G9</accession>
<dbReference type="Pfam" id="PF13187">
    <property type="entry name" value="Fer4_9"/>
    <property type="match status" value="1"/>
</dbReference>
<sequence>MAEEKKNIMDEIAEANKSVVTGIDEKDIKHWIQISIMGRKYRVPAGLTIMQAMEFAGYRFIRSCGCRAGFCGACTTVYRIEGDYRLKTALACQTRAEDGMYLVQIPFTPAQRANYDIDQLSPGIEAFLKVYPEILKCLGCNTCTKACPQDIDVMEYIACGKRGDIERMAEISFDCIQCGLCSIRCPAELAQYNYAQLARRLFGKYKLSIPEHLKKRLDEIKAGKFDAELKNLMSMPVEELRKLYTSRDIEKE</sequence>
<dbReference type="SUPFAM" id="SSF46548">
    <property type="entry name" value="alpha-helical ferredoxin"/>
    <property type="match status" value="1"/>
</dbReference>
<evidence type="ECO:0000259" key="5">
    <source>
        <dbReference type="PROSITE" id="PS51379"/>
    </source>
</evidence>
<reference evidence="6" key="1">
    <citation type="journal article" date="2020" name="mSystems">
        <title>Genome- and Community-Level Interaction Insights into Carbon Utilization and Element Cycling Functions of Hydrothermarchaeota in Hydrothermal Sediment.</title>
        <authorList>
            <person name="Zhou Z."/>
            <person name="Liu Y."/>
            <person name="Xu W."/>
            <person name="Pan J."/>
            <person name="Luo Z.H."/>
            <person name="Li M."/>
        </authorList>
    </citation>
    <scope>NUCLEOTIDE SEQUENCE [LARGE SCALE GENOMIC DNA]</scope>
    <source>
        <strain evidence="6">SpSt-774</strain>
    </source>
</reference>
<feature type="domain" description="2Fe-2S ferredoxin-type" evidence="4">
    <location>
        <begin position="32"/>
        <end position="108"/>
    </location>
</feature>
<dbReference type="PROSITE" id="PS51085">
    <property type="entry name" value="2FE2S_FER_2"/>
    <property type="match status" value="1"/>
</dbReference>
<evidence type="ECO:0000313" key="6">
    <source>
        <dbReference type="EMBL" id="HGV98032.1"/>
    </source>
</evidence>
<dbReference type="CDD" id="cd00207">
    <property type="entry name" value="fer2"/>
    <property type="match status" value="1"/>
</dbReference>
<dbReference type="EMBL" id="DTGZ01000133">
    <property type="protein sequence ID" value="HGV98032.1"/>
    <property type="molecule type" value="Genomic_DNA"/>
</dbReference>
<dbReference type="AlphaFoldDB" id="A0A7C4X9G9"/>
<evidence type="ECO:0000259" key="4">
    <source>
        <dbReference type="PROSITE" id="PS51085"/>
    </source>
</evidence>
<dbReference type="Gene3D" id="3.30.70.20">
    <property type="match status" value="1"/>
</dbReference>
<keyword evidence="2" id="KW-0408">Iron</keyword>
<feature type="domain" description="4Fe-4S ferredoxin-type" evidence="5">
    <location>
        <begin position="167"/>
        <end position="195"/>
    </location>
</feature>
<dbReference type="GO" id="GO:0046872">
    <property type="term" value="F:metal ion binding"/>
    <property type="evidence" value="ECO:0007669"/>
    <property type="project" value="UniProtKB-KW"/>
</dbReference>
<dbReference type="Gene3D" id="3.10.20.30">
    <property type="match status" value="1"/>
</dbReference>
<dbReference type="PROSITE" id="PS00198">
    <property type="entry name" value="4FE4S_FER_1"/>
    <property type="match status" value="2"/>
</dbReference>
<dbReference type="InterPro" id="IPR006058">
    <property type="entry name" value="2Fe2S_fd_BS"/>
</dbReference>
<dbReference type="InterPro" id="IPR012675">
    <property type="entry name" value="Beta-grasp_dom_sf"/>
</dbReference>
<gene>
    <name evidence="6" type="ORF">ENV60_07025</name>
</gene>
<dbReference type="InterPro" id="IPR001041">
    <property type="entry name" value="2Fe-2S_ferredoxin-type"/>
</dbReference>
<name>A0A7C4X9G9_UNCW3</name>
<keyword evidence="3" id="KW-0411">Iron-sulfur</keyword>
<dbReference type="PROSITE" id="PS51379">
    <property type="entry name" value="4FE4S_FER_2"/>
    <property type="match status" value="2"/>
</dbReference>
<dbReference type="InterPro" id="IPR017896">
    <property type="entry name" value="4Fe4S_Fe-S-bd"/>
</dbReference>
<dbReference type="GO" id="GO:0051537">
    <property type="term" value="F:2 iron, 2 sulfur cluster binding"/>
    <property type="evidence" value="ECO:0007669"/>
    <property type="project" value="InterPro"/>
</dbReference>